<sequence length="298" mass="32197">MTAELVFPARASVATTVRNYITLTKPRVISLLLVTTVPAMVVAAGGWPGTWLVLATLIGGATSAAGANVINCWYDRDIDAIMRRTRERPTVTGAIPPGHALAFGIALGAGAFFFLWATTTFAAAVLALTALLFYVFVYTIWLKRRTPQNIVIGGAAGAFPPVVGWAAVTGDAPLAAWVMFAIVFFWTPPHFWALSLRLEGDYSRAGVPMLPVTDGPERTRVEIFRYAVLLVPVTLLLAPAAGLGWVYTSAAAILGAWFAWVTWRLWRRPSSIAPIRVYKISMLYLALLFVAMGVDAAL</sequence>
<dbReference type="EMBL" id="PDJQ01000001">
    <property type="protein sequence ID" value="PFG74939.1"/>
    <property type="molecule type" value="Genomic_DNA"/>
</dbReference>
<evidence type="ECO:0000256" key="12">
    <source>
        <dbReference type="ARBA" id="ARBA00030253"/>
    </source>
</evidence>
<protein>
    <recommendedName>
        <fullName evidence="13 16">Protoheme IX farnesyltransferase</fullName>
        <ecNumber evidence="5 16">2.5.1.141</ecNumber>
    </recommendedName>
    <alternativeName>
        <fullName evidence="14 16">Heme B farnesyltransferase</fullName>
    </alternativeName>
    <alternativeName>
        <fullName evidence="12 16">Heme O synthase</fullName>
    </alternativeName>
</protein>
<feature type="transmembrane region" description="Helical" evidence="16">
    <location>
        <begin position="53"/>
        <end position="74"/>
    </location>
</feature>
<feature type="transmembrane region" description="Helical" evidence="16">
    <location>
        <begin position="223"/>
        <end position="241"/>
    </location>
</feature>
<dbReference type="PANTHER" id="PTHR43448">
    <property type="entry name" value="PROTOHEME IX FARNESYLTRANSFERASE, MITOCHONDRIAL"/>
    <property type="match status" value="1"/>
</dbReference>
<keyword evidence="9 16" id="KW-1133">Transmembrane helix</keyword>
<comment type="subcellular location">
    <subcellularLocation>
        <location evidence="2 16">Cell membrane</location>
        <topology evidence="2 16">Multi-pass membrane protein</topology>
    </subcellularLocation>
</comment>
<comment type="function">
    <text evidence="1 16">Converts heme B (protoheme IX) to heme O by substitution of the vinyl group on carbon 2 of heme B porphyrin ring with a hydroxyethyl farnesyl side group.</text>
</comment>
<dbReference type="PROSITE" id="PS00943">
    <property type="entry name" value="UBIA"/>
    <property type="match status" value="1"/>
</dbReference>
<evidence type="ECO:0000256" key="16">
    <source>
        <dbReference type="HAMAP-Rule" id="MF_00154"/>
    </source>
</evidence>
<dbReference type="InterPro" id="IPR044878">
    <property type="entry name" value="UbiA_sf"/>
</dbReference>
<evidence type="ECO:0000256" key="5">
    <source>
        <dbReference type="ARBA" id="ARBA00012292"/>
    </source>
</evidence>
<dbReference type="NCBIfam" id="NF003349">
    <property type="entry name" value="PRK04375.1-2"/>
    <property type="match status" value="1"/>
</dbReference>
<keyword evidence="7 16" id="KW-0808">Transferase</keyword>
<dbReference type="UniPathway" id="UPA00834">
    <property type="reaction ID" value="UER00712"/>
</dbReference>
<comment type="pathway">
    <text evidence="3 16">Porphyrin-containing compound metabolism; heme O biosynthesis; heme O from protoheme: step 1/1.</text>
</comment>
<keyword evidence="18" id="KW-1185">Reference proteome</keyword>
<feature type="transmembrane region" description="Helical" evidence="16">
    <location>
        <begin position="121"/>
        <end position="142"/>
    </location>
</feature>
<evidence type="ECO:0000256" key="10">
    <source>
        <dbReference type="ARBA" id="ARBA00023133"/>
    </source>
</evidence>
<comment type="catalytic activity">
    <reaction evidence="15 16">
        <text>heme b + (2E,6E)-farnesyl diphosphate + H2O = Fe(II)-heme o + diphosphate</text>
        <dbReference type="Rhea" id="RHEA:28070"/>
        <dbReference type="ChEBI" id="CHEBI:15377"/>
        <dbReference type="ChEBI" id="CHEBI:33019"/>
        <dbReference type="ChEBI" id="CHEBI:60344"/>
        <dbReference type="ChEBI" id="CHEBI:60530"/>
        <dbReference type="ChEBI" id="CHEBI:175763"/>
        <dbReference type="EC" id="2.5.1.141"/>
    </reaction>
</comment>
<comment type="similarity">
    <text evidence="16">Belongs to the UbiA prenyltransferase family. Protoheme IX farnesyltransferase subfamily.</text>
</comment>
<dbReference type="Proteomes" id="UP000223071">
    <property type="component" value="Unassembled WGS sequence"/>
</dbReference>
<dbReference type="HAMAP" id="MF_00154">
    <property type="entry name" value="CyoE_CtaB"/>
    <property type="match status" value="1"/>
</dbReference>
<evidence type="ECO:0000256" key="1">
    <source>
        <dbReference type="ARBA" id="ARBA00004019"/>
    </source>
</evidence>
<reference evidence="17 18" key="1">
    <citation type="submission" date="2017-09" db="EMBL/GenBank/DDBJ databases">
        <title>Sequencing the genomes of two abundant thermophiles in Great Basin hot springs: Thermocrinis jamiesonii and novel Chloroflexi Thermoflexus hugenholtzii.</title>
        <authorList>
            <person name="Hedlund B."/>
        </authorList>
    </citation>
    <scope>NUCLEOTIDE SEQUENCE [LARGE SCALE GENOMIC DNA]</scope>
    <source>
        <strain evidence="17 18">G233</strain>
    </source>
</reference>
<evidence type="ECO:0000256" key="6">
    <source>
        <dbReference type="ARBA" id="ARBA00022475"/>
    </source>
</evidence>
<comment type="caution">
    <text evidence="17">The sequence shown here is derived from an EMBL/GenBank/DDBJ whole genome shotgun (WGS) entry which is preliminary data.</text>
</comment>
<dbReference type="NCBIfam" id="TIGR01473">
    <property type="entry name" value="cyoE_ctaB"/>
    <property type="match status" value="1"/>
</dbReference>
<dbReference type="AlphaFoldDB" id="A0A2A9HJA6"/>
<keyword evidence="11 16" id="KW-0472">Membrane</keyword>
<feature type="transmembrane region" description="Helical" evidence="16">
    <location>
        <begin position="174"/>
        <end position="194"/>
    </location>
</feature>
<dbReference type="Pfam" id="PF01040">
    <property type="entry name" value="UbiA"/>
    <property type="match status" value="1"/>
</dbReference>
<proteinExistence type="inferred from homology"/>
<dbReference type="InterPro" id="IPR000537">
    <property type="entry name" value="UbiA_prenyltransferase"/>
</dbReference>
<evidence type="ECO:0000256" key="2">
    <source>
        <dbReference type="ARBA" id="ARBA00004651"/>
    </source>
</evidence>
<keyword evidence="8 16" id="KW-0812">Transmembrane</keyword>
<dbReference type="FunFam" id="1.10.357.140:FF:000001">
    <property type="entry name" value="Protoheme IX farnesyltransferase"/>
    <property type="match status" value="1"/>
</dbReference>
<evidence type="ECO:0000256" key="14">
    <source>
        <dbReference type="ARBA" id="ARBA00042475"/>
    </source>
</evidence>
<dbReference type="RefSeq" id="WP_098504291.1">
    <property type="nucleotide sequence ID" value="NZ_PDJQ01000001.1"/>
</dbReference>
<feature type="transmembrane region" description="Helical" evidence="16">
    <location>
        <begin position="94"/>
        <end position="115"/>
    </location>
</feature>
<feature type="transmembrane region" description="Helical" evidence="16">
    <location>
        <begin position="28"/>
        <end position="47"/>
    </location>
</feature>
<evidence type="ECO:0000313" key="18">
    <source>
        <dbReference type="Proteomes" id="UP000223071"/>
    </source>
</evidence>
<dbReference type="EC" id="2.5.1.141" evidence="5 16"/>
<evidence type="ECO:0000256" key="4">
    <source>
        <dbReference type="ARBA" id="ARBA00010223"/>
    </source>
</evidence>
<evidence type="ECO:0000256" key="15">
    <source>
        <dbReference type="ARBA" id="ARBA00047690"/>
    </source>
</evidence>
<dbReference type="InterPro" id="IPR006369">
    <property type="entry name" value="Protohaem_IX_farnesylTrfase"/>
</dbReference>
<keyword evidence="6 16" id="KW-1003">Cell membrane</keyword>
<dbReference type="GO" id="GO:0048034">
    <property type="term" value="P:heme O biosynthetic process"/>
    <property type="evidence" value="ECO:0007669"/>
    <property type="project" value="UniProtKB-UniRule"/>
</dbReference>
<organism evidence="17 18">
    <name type="scientific">Tepidiforma thermophila (strain KCTC 52669 / CGMCC 1.13589 / G233)</name>
    <dbReference type="NCBI Taxonomy" id="2761530"/>
    <lineage>
        <taxon>Bacteria</taxon>
        <taxon>Bacillati</taxon>
        <taxon>Chloroflexota</taxon>
        <taxon>Tepidiformia</taxon>
        <taxon>Tepidiformales</taxon>
        <taxon>Tepidiformaceae</taxon>
        <taxon>Tepidiforma</taxon>
    </lineage>
</organism>
<comment type="miscellaneous">
    <text evidence="16">Carbon 2 of the heme B porphyrin ring is defined according to the Fischer nomenclature.</text>
</comment>
<evidence type="ECO:0000256" key="9">
    <source>
        <dbReference type="ARBA" id="ARBA00022989"/>
    </source>
</evidence>
<evidence type="ECO:0000256" key="11">
    <source>
        <dbReference type="ARBA" id="ARBA00023136"/>
    </source>
</evidence>
<dbReference type="PANTHER" id="PTHR43448:SF7">
    <property type="entry name" value="4-HYDROXYBENZOATE SOLANESYLTRANSFERASE"/>
    <property type="match status" value="1"/>
</dbReference>
<evidence type="ECO:0000256" key="13">
    <source>
        <dbReference type="ARBA" id="ARBA00040810"/>
    </source>
</evidence>
<name>A0A2A9HJA6_TEPT2</name>
<accession>A0A2A9HJA6</accession>
<gene>
    <name evidence="16" type="primary">ctaB</name>
    <name evidence="17" type="ORF">A9A59_2192</name>
</gene>
<keyword evidence="10 16" id="KW-0350">Heme biosynthesis</keyword>
<dbReference type="Gene3D" id="1.10.357.140">
    <property type="entry name" value="UbiA prenyltransferase"/>
    <property type="match status" value="1"/>
</dbReference>
<dbReference type="GO" id="GO:0008495">
    <property type="term" value="F:protoheme IX farnesyltransferase activity"/>
    <property type="evidence" value="ECO:0007669"/>
    <property type="project" value="UniProtKB-UniRule"/>
</dbReference>
<dbReference type="GO" id="GO:0005886">
    <property type="term" value="C:plasma membrane"/>
    <property type="evidence" value="ECO:0007669"/>
    <property type="project" value="UniProtKB-SubCell"/>
</dbReference>
<evidence type="ECO:0000256" key="8">
    <source>
        <dbReference type="ARBA" id="ARBA00022692"/>
    </source>
</evidence>
<comment type="similarity">
    <text evidence="4">In the C-terminal section; belongs to the UbiA prenyltransferase family. Protoheme IX farnesyltransferase subfamily.</text>
</comment>
<dbReference type="CDD" id="cd13957">
    <property type="entry name" value="PT_UbiA_Cox10"/>
    <property type="match status" value="1"/>
</dbReference>
<evidence type="ECO:0000313" key="17">
    <source>
        <dbReference type="EMBL" id="PFG74939.1"/>
    </source>
</evidence>
<evidence type="ECO:0000256" key="7">
    <source>
        <dbReference type="ARBA" id="ARBA00022679"/>
    </source>
</evidence>
<dbReference type="InterPro" id="IPR030470">
    <property type="entry name" value="UbiA_prenylTrfase_CS"/>
</dbReference>
<evidence type="ECO:0000256" key="3">
    <source>
        <dbReference type="ARBA" id="ARBA00004919"/>
    </source>
</evidence>
<feature type="transmembrane region" description="Helical" evidence="16">
    <location>
        <begin position="278"/>
        <end position="297"/>
    </location>
</feature>
<feature type="transmembrane region" description="Helical" evidence="16">
    <location>
        <begin position="149"/>
        <end position="168"/>
    </location>
</feature>